<evidence type="ECO:0000256" key="1">
    <source>
        <dbReference type="ARBA" id="ARBA00004167"/>
    </source>
</evidence>
<dbReference type="RefSeq" id="WP_151647944.1">
    <property type="nucleotide sequence ID" value="NZ_WBVY01000005.1"/>
</dbReference>
<dbReference type="PROSITE" id="PS52015">
    <property type="entry name" value="TONB_CTD"/>
    <property type="match status" value="1"/>
</dbReference>
<feature type="region of interest" description="Disordered" evidence="5">
    <location>
        <begin position="70"/>
        <end position="233"/>
    </location>
</feature>
<dbReference type="Gene3D" id="3.30.1150.10">
    <property type="match status" value="1"/>
</dbReference>
<reference evidence="7 8" key="1">
    <citation type="submission" date="2019-09" db="EMBL/GenBank/DDBJ databases">
        <title>Taxonomic organization of the family Brucellaceae based on a phylogenomic approach.</title>
        <authorList>
            <person name="Leclercq S."/>
            <person name="Cloeckaert A."/>
            <person name="Zygmunt M.S."/>
        </authorList>
    </citation>
    <scope>NUCLEOTIDE SEQUENCE [LARGE SCALE GENOMIC DNA]</scope>
    <source>
        <strain evidence="7 8">TA93</strain>
    </source>
</reference>
<dbReference type="GO" id="GO:0016020">
    <property type="term" value="C:membrane"/>
    <property type="evidence" value="ECO:0007669"/>
    <property type="project" value="UniProtKB-SubCell"/>
</dbReference>
<dbReference type="EMBL" id="WBVY01000005">
    <property type="protein sequence ID" value="KAB2655641.1"/>
    <property type="molecule type" value="Genomic_DNA"/>
</dbReference>
<dbReference type="InterPro" id="IPR006260">
    <property type="entry name" value="TonB/TolA_C"/>
</dbReference>
<sequence>MNALPPDHPPVKVASADTHHHSFWHDAGRWLGAGILVLTVHAAGAYAIHMAQEDDQPDGTQVAAMVVELAPEPEAPMEEQVAEEAQPETAEAPQEQAEPEPAPQPEPAQEEPTPPEPEEVTPPEPEPEPQAVQEPEEVIPDVVEAEKPEVAVPLPVEKPEVKPEPKLEPKPEPKKVEKPKPEKPKQPKVEKPKPKKAEKAPETRQAAAPRMDADAGAKATANRRGQNAAESGVVSNKWKSKLYSHMMRHTRYLKRQLGRDAKGVLQLYVVVDPSGNILSAKLSGSSGNPKLDQLALEAAKRASPLPAPPAAIAQPRNAVLVPMKFE</sequence>
<protein>
    <submittedName>
        <fullName evidence="7">TonB family protein</fullName>
    </submittedName>
</protein>
<dbReference type="GO" id="GO:0055085">
    <property type="term" value="P:transmembrane transport"/>
    <property type="evidence" value="ECO:0007669"/>
    <property type="project" value="InterPro"/>
</dbReference>
<evidence type="ECO:0000256" key="2">
    <source>
        <dbReference type="ARBA" id="ARBA00022692"/>
    </source>
</evidence>
<feature type="compositionally biased region" description="Basic and acidic residues" evidence="5">
    <location>
        <begin position="157"/>
        <end position="202"/>
    </location>
</feature>
<keyword evidence="4" id="KW-0472">Membrane</keyword>
<proteinExistence type="predicted"/>
<keyword evidence="2" id="KW-0812">Transmembrane</keyword>
<keyword evidence="3" id="KW-1133">Transmembrane helix</keyword>
<accession>A0A7V7VS28</accession>
<gene>
    <name evidence="7" type="ORF">F9K94_20000</name>
</gene>
<evidence type="ECO:0000259" key="6">
    <source>
        <dbReference type="PROSITE" id="PS52015"/>
    </source>
</evidence>
<evidence type="ECO:0000256" key="3">
    <source>
        <dbReference type="ARBA" id="ARBA00022989"/>
    </source>
</evidence>
<name>A0A7V7VS28_9HYPH</name>
<dbReference type="Proteomes" id="UP000460650">
    <property type="component" value="Unassembled WGS sequence"/>
</dbReference>
<feature type="compositionally biased region" description="Acidic residues" evidence="5">
    <location>
        <begin position="75"/>
        <end position="86"/>
    </location>
</feature>
<dbReference type="SUPFAM" id="SSF74653">
    <property type="entry name" value="TolA/TonB C-terminal domain"/>
    <property type="match status" value="1"/>
</dbReference>
<evidence type="ECO:0000313" key="8">
    <source>
        <dbReference type="Proteomes" id="UP000460650"/>
    </source>
</evidence>
<evidence type="ECO:0000256" key="5">
    <source>
        <dbReference type="SAM" id="MobiDB-lite"/>
    </source>
</evidence>
<feature type="domain" description="TonB C-terminal" evidence="6">
    <location>
        <begin position="237"/>
        <end position="326"/>
    </location>
</feature>
<comment type="subcellular location">
    <subcellularLocation>
        <location evidence="1">Membrane</location>
        <topology evidence="1">Single-pass membrane protein</topology>
    </subcellularLocation>
</comment>
<dbReference type="NCBIfam" id="TIGR01352">
    <property type="entry name" value="tonB_Cterm"/>
    <property type="match status" value="1"/>
</dbReference>
<feature type="compositionally biased region" description="Low complexity" evidence="5">
    <location>
        <begin position="87"/>
        <end position="96"/>
    </location>
</feature>
<evidence type="ECO:0000256" key="4">
    <source>
        <dbReference type="ARBA" id="ARBA00023136"/>
    </source>
</evidence>
<feature type="compositionally biased region" description="Pro residues" evidence="5">
    <location>
        <begin position="100"/>
        <end position="115"/>
    </location>
</feature>
<dbReference type="Pfam" id="PF13103">
    <property type="entry name" value="TonB_2"/>
    <property type="match status" value="1"/>
</dbReference>
<feature type="compositionally biased region" description="Low complexity" evidence="5">
    <location>
        <begin position="206"/>
        <end position="219"/>
    </location>
</feature>
<comment type="caution">
    <text evidence="7">The sequence shown here is derived from an EMBL/GenBank/DDBJ whole genome shotgun (WGS) entry which is preliminary data.</text>
</comment>
<dbReference type="AlphaFoldDB" id="A0A7V7VS28"/>
<dbReference type="InterPro" id="IPR037682">
    <property type="entry name" value="TonB_C"/>
</dbReference>
<feature type="compositionally biased region" description="Acidic residues" evidence="5">
    <location>
        <begin position="116"/>
        <end position="127"/>
    </location>
</feature>
<organism evidence="7 8">
    <name type="scientific">Brucella tritici</name>
    <dbReference type="NCBI Taxonomy" id="94626"/>
    <lineage>
        <taxon>Bacteria</taxon>
        <taxon>Pseudomonadati</taxon>
        <taxon>Pseudomonadota</taxon>
        <taxon>Alphaproteobacteria</taxon>
        <taxon>Hyphomicrobiales</taxon>
        <taxon>Brucellaceae</taxon>
        <taxon>Brucella/Ochrobactrum group</taxon>
        <taxon>Brucella</taxon>
    </lineage>
</organism>
<evidence type="ECO:0000313" key="7">
    <source>
        <dbReference type="EMBL" id="KAB2655641.1"/>
    </source>
</evidence>